<evidence type="ECO:0000313" key="7">
    <source>
        <dbReference type="Proteomes" id="UP001501771"/>
    </source>
</evidence>
<keyword evidence="1" id="KW-0805">Transcription regulation</keyword>
<feature type="domain" description="HTH tetR-type" evidence="5">
    <location>
        <begin position="13"/>
        <end position="71"/>
    </location>
</feature>
<sequence length="257" mass="28630">MTETSTRRERQREATYAEIVRASRELLAEGAELSLRAVATRMGVTAPALYRYVASYQDLVDLVAYEIDRAATETFAAAADALPPDDAAGRLLVSVTTFRHWALANPREFSLVFANPIADAACVRRELITLSSSGHLFTDQMREVWLQNRFPVPALDELPPVVREAVTDPVIPAKVEKVALEDRGLVWAYMQGWTQLYGVVALEVFGHMDPRIIESGEMFVDTLRNYAPRLGLADDWPRLEAMVRERLAASAGRAAPR</sequence>
<dbReference type="InterPro" id="IPR001647">
    <property type="entry name" value="HTH_TetR"/>
</dbReference>
<protein>
    <submittedName>
        <fullName evidence="6">TetR/AcrR family transcriptional regulator</fullName>
    </submittedName>
</protein>
<gene>
    <name evidence="6" type="ORF">GCM10009844_09590</name>
</gene>
<dbReference type="InterPro" id="IPR036271">
    <property type="entry name" value="Tet_transcr_reg_TetR-rel_C_sf"/>
</dbReference>
<evidence type="ECO:0000256" key="2">
    <source>
        <dbReference type="ARBA" id="ARBA00023125"/>
    </source>
</evidence>
<reference evidence="7" key="1">
    <citation type="journal article" date="2019" name="Int. J. Syst. Evol. Microbiol.">
        <title>The Global Catalogue of Microorganisms (GCM) 10K type strain sequencing project: providing services to taxonomists for standard genome sequencing and annotation.</title>
        <authorList>
            <consortium name="The Broad Institute Genomics Platform"/>
            <consortium name="The Broad Institute Genome Sequencing Center for Infectious Disease"/>
            <person name="Wu L."/>
            <person name="Ma J."/>
        </authorList>
    </citation>
    <scope>NUCLEOTIDE SEQUENCE [LARGE SCALE GENOMIC DNA]</scope>
    <source>
        <strain evidence="7">JCM 16022</strain>
    </source>
</reference>
<dbReference type="SUPFAM" id="SSF46689">
    <property type="entry name" value="Homeodomain-like"/>
    <property type="match status" value="1"/>
</dbReference>
<dbReference type="Gene3D" id="1.10.357.10">
    <property type="entry name" value="Tetracycline Repressor, domain 2"/>
    <property type="match status" value="1"/>
</dbReference>
<dbReference type="EMBL" id="BAAAQR010000002">
    <property type="protein sequence ID" value="GAA2140178.1"/>
    <property type="molecule type" value="Genomic_DNA"/>
</dbReference>
<dbReference type="InterPro" id="IPR009057">
    <property type="entry name" value="Homeodomain-like_sf"/>
</dbReference>
<keyword evidence="2 4" id="KW-0238">DNA-binding</keyword>
<evidence type="ECO:0000256" key="3">
    <source>
        <dbReference type="ARBA" id="ARBA00023163"/>
    </source>
</evidence>
<dbReference type="SUPFAM" id="SSF48498">
    <property type="entry name" value="Tetracyclin repressor-like, C-terminal domain"/>
    <property type="match status" value="1"/>
</dbReference>
<evidence type="ECO:0000256" key="4">
    <source>
        <dbReference type="PROSITE-ProRule" id="PRU00335"/>
    </source>
</evidence>
<evidence type="ECO:0000259" key="5">
    <source>
        <dbReference type="PROSITE" id="PS50977"/>
    </source>
</evidence>
<organism evidence="6 7">
    <name type="scientific">Nocardioides koreensis</name>
    <dbReference type="NCBI Taxonomy" id="433651"/>
    <lineage>
        <taxon>Bacteria</taxon>
        <taxon>Bacillati</taxon>
        <taxon>Actinomycetota</taxon>
        <taxon>Actinomycetes</taxon>
        <taxon>Propionibacteriales</taxon>
        <taxon>Nocardioidaceae</taxon>
        <taxon>Nocardioides</taxon>
    </lineage>
</organism>
<name>A0ABP5L0Q1_9ACTN</name>
<dbReference type="Pfam" id="PF13305">
    <property type="entry name" value="TetR_C_33"/>
    <property type="match status" value="1"/>
</dbReference>
<dbReference type="PROSITE" id="PS50977">
    <property type="entry name" value="HTH_TETR_2"/>
    <property type="match status" value="1"/>
</dbReference>
<keyword evidence="7" id="KW-1185">Reference proteome</keyword>
<dbReference type="Proteomes" id="UP001501771">
    <property type="component" value="Unassembled WGS sequence"/>
</dbReference>
<evidence type="ECO:0000256" key="1">
    <source>
        <dbReference type="ARBA" id="ARBA00023015"/>
    </source>
</evidence>
<evidence type="ECO:0000313" key="6">
    <source>
        <dbReference type="EMBL" id="GAA2140178.1"/>
    </source>
</evidence>
<accession>A0ABP5L0Q1</accession>
<dbReference type="RefSeq" id="WP_344148399.1">
    <property type="nucleotide sequence ID" value="NZ_BAAAQR010000002.1"/>
</dbReference>
<dbReference type="InterPro" id="IPR025996">
    <property type="entry name" value="MT1864/Rv1816-like_C"/>
</dbReference>
<feature type="DNA-binding region" description="H-T-H motif" evidence="4">
    <location>
        <begin position="34"/>
        <end position="53"/>
    </location>
</feature>
<comment type="caution">
    <text evidence="6">The sequence shown here is derived from an EMBL/GenBank/DDBJ whole genome shotgun (WGS) entry which is preliminary data.</text>
</comment>
<proteinExistence type="predicted"/>
<keyword evidence="3" id="KW-0804">Transcription</keyword>